<comment type="caution">
    <text evidence="4">The sequence shown here is derived from an EMBL/GenBank/DDBJ whole genome shotgun (WGS) entry which is preliminary data.</text>
</comment>
<dbReference type="Gene3D" id="3.60.10.10">
    <property type="entry name" value="Endonuclease/exonuclease/phosphatase"/>
    <property type="match status" value="1"/>
</dbReference>
<dbReference type="Proteomes" id="UP001107558">
    <property type="component" value="Chromosome 1"/>
</dbReference>
<evidence type="ECO:0000259" key="3">
    <source>
        <dbReference type="PROSITE" id="PS50878"/>
    </source>
</evidence>
<dbReference type="AlphaFoldDB" id="A0A9J6CK57"/>
<feature type="region of interest" description="Disordered" evidence="2">
    <location>
        <begin position="1"/>
        <end position="51"/>
    </location>
</feature>
<evidence type="ECO:0000313" key="4">
    <source>
        <dbReference type="EMBL" id="KAG5682618.1"/>
    </source>
</evidence>
<dbReference type="Pfam" id="PF00078">
    <property type="entry name" value="RVT_1"/>
    <property type="match status" value="1"/>
</dbReference>
<keyword evidence="1" id="KW-0175">Coiled coil</keyword>
<dbReference type="GO" id="GO:0003824">
    <property type="term" value="F:catalytic activity"/>
    <property type="evidence" value="ECO:0007669"/>
    <property type="project" value="InterPro"/>
</dbReference>
<dbReference type="GO" id="GO:0071897">
    <property type="term" value="P:DNA biosynthetic process"/>
    <property type="evidence" value="ECO:0007669"/>
    <property type="project" value="UniProtKB-ARBA"/>
</dbReference>
<dbReference type="PANTHER" id="PTHR33332">
    <property type="entry name" value="REVERSE TRANSCRIPTASE DOMAIN-CONTAINING PROTEIN"/>
    <property type="match status" value="1"/>
</dbReference>
<dbReference type="SUPFAM" id="SSF56219">
    <property type="entry name" value="DNase I-like"/>
    <property type="match status" value="1"/>
</dbReference>
<gene>
    <name evidence="4" type="ORF">PVAND_011960</name>
</gene>
<name>A0A9J6CK57_POLVA</name>
<dbReference type="OrthoDB" id="7791513at2759"/>
<protein>
    <recommendedName>
        <fullName evidence="3">Reverse transcriptase domain-containing protein</fullName>
    </recommendedName>
</protein>
<sequence length="1154" mass="133646">MCAFHNSREHFKKNTPPHHIATRSQSRKRTERCSPEIEVSQEKRLKNSPTNMADKKLQELLKELSTKIASFKEDINKINLQIIDIKNEIDNITSTVNHTQNSLQNHEENLNAINSALNAQQQNNLAIQIAAFNLPGHIEDTKALTNKLNKWSDGCFNPVHIRRVNLITAKNKNFKSAFFTFWSEQKKAQAMDFIKNKQRNSDGKFTPILAEDIFGDELKIDQDYAGTSIDFRTPLTETNRSIFNFLRKNTSRKSCTIFIANGLVNFRIGDRNNKSTVSSFSDGINFLYLNARSLRNSLFDVESFINASHFPIHIILMTETWLTNNDIRFYNLPNYTAFHSVRKIGRGGGVAIFILNSFDSANTVYENDLLNNNILIIALNKIRIKLGVIYRQPNNKDDSSGHFFNSLIDTILQNHRSAYYFGDFNIDLFKNENITKQYTQTVLINGFSFVNSASRQFPTRVGSTSTCSTCIDHVFTDRNYHDADLSHRVHLFDLIADHKSIMMNIQSKLNDGIIDKKITSIKLTNHKKIINNKLIESITTRSFTTFMFELNNIIKSNTYSKNIKPCCDKPFITVELKKFIRVRNRYRRLACKYPHCSNIISTYNEMIKLTRTKIRKAKFDYNKKSLEDNVNNPKKLWKHMNSILYNKNTHTATTSIQLVNNNSSINDPTSVATIFNQYYTNAAYSLITNTNIDYEEYLAFHDEEHYDIPNSFQSDPCLESEVMMIIDSLKNSWTTDFFNINNRFTKIHKTALTPILTKLINIYISKGIFPRVFKIGIIHPIYKNGDNKNVKNYRPISILPVFGKIFEKIIYNRVTRHLTPNKIIANNQFGYVANSNTVITVSHVLDKVYTSLDRKLLTSMTCVDLSKAFDCLNHDLLAIKLKKIGLNESFYKLLVSYISDRQQIVKINSSFSDMRDIIRGTPQGGVLSGLLFILYVNSIFKLQLFGEIHLYCDDITIVNSAHNSIVLKSHIETDLSKVDKWLKFHYLSPNKDKSNYLLFHNKKRFESFTELSLNIRFSDQIIQRCDSIKLLGLHIDEELKFDTHIEHIIKKITPFMYAIKRIRNMLSTETACMLYYAYINSHLTYMNIIWAATSKLNMDRLEIIQRKALRIVLNKPWFCSKKEIISREVFPVSVISHVNSCIFAFKLTKWINQK</sequence>
<feature type="domain" description="Reverse transcriptase" evidence="3">
    <location>
        <begin position="762"/>
        <end position="1013"/>
    </location>
</feature>
<dbReference type="InterPro" id="IPR043502">
    <property type="entry name" value="DNA/RNA_pol_sf"/>
</dbReference>
<evidence type="ECO:0000256" key="2">
    <source>
        <dbReference type="SAM" id="MobiDB-lite"/>
    </source>
</evidence>
<evidence type="ECO:0000256" key="1">
    <source>
        <dbReference type="SAM" id="Coils"/>
    </source>
</evidence>
<dbReference type="InterPro" id="IPR036691">
    <property type="entry name" value="Endo/exonu/phosph_ase_sf"/>
</dbReference>
<feature type="compositionally biased region" description="Basic and acidic residues" evidence="2">
    <location>
        <begin position="31"/>
        <end position="45"/>
    </location>
</feature>
<dbReference type="EMBL" id="JADBJN010000001">
    <property type="protein sequence ID" value="KAG5682618.1"/>
    <property type="molecule type" value="Genomic_DNA"/>
</dbReference>
<proteinExistence type="predicted"/>
<keyword evidence="5" id="KW-1185">Reference proteome</keyword>
<evidence type="ECO:0000313" key="5">
    <source>
        <dbReference type="Proteomes" id="UP001107558"/>
    </source>
</evidence>
<accession>A0A9J6CK57</accession>
<dbReference type="PROSITE" id="PS50878">
    <property type="entry name" value="RT_POL"/>
    <property type="match status" value="1"/>
</dbReference>
<reference evidence="4" key="1">
    <citation type="submission" date="2021-03" db="EMBL/GenBank/DDBJ databases">
        <title>Chromosome level genome of the anhydrobiotic midge Polypedilum vanderplanki.</title>
        <authorList>
            <person name="Yoshida Y."/>
            <person name="Kikawada T."/>
            <person name="Gusev O."/>
        </authorList>
    </citation>
    <scope>NUCLEOTIDE SEQUENCE</scope>
    <source>
        <strain evidence="4">NIAS01</strain>
        <tissue evidence="4">Whole body or cell culture</tissue>
    </source>
</reference>
<feature type="coiled-coil region" evidence="1">
    <location>
        <begin position="54"/>
        <end position="123"/>
    </location>
</feature>
<organism evidence="4 5">
    <name type="scientific">Polypedilum vanderplanki</name>
    <name type="common">Sleeping chironomid midge</name>
    <dbReference type="NCBI Taxonomy" id="319348"/>
    <lineage>
        <taxon>Eukaryota</taxon>
        <taxon>Metazoa</taxon>
        <taxon>Ecdysozoa</taxon>
        <taxon>Arthropoda</taxon>
        <taxon>Hexapoda</taxon>
        <taxon>Insecta</taxon>
        <taxon>Pterygota</taxon>
        <taxon>Neoptera</taxon>
        <taxon>Endopterygota</taxon>
        <taxon>Diptera</taxon>
        <taxon>Nematocera</taxon>
        <taxon>Chironomoidea</taxon>
        <taxon>Chironomidae</taxon>
        <taxon>Chironominae</taxon>
        <taxon>Polypedilum</taxon>
        <taxon>Polypedilum</taxon>
    </lineage>
</organism>
<dbReference type="CDD" id="cd01650">
    <property type="entry name" value="RT_nLTR_like"/>
    <property type="match status" value="1"/>
</dbReference>
<dbReference type="SUPFAM" id="SSF56672">
    <property type="entry name" value="DNA/RNA polymerases"/>
    <property type="match status" value="1"/>
</dbReference>
<dbReference type="InterPro" id="IPR000477">
    <property type="entry name" value="RT_dom"/>
</dbReference>